<accession>A0A6N7IXS3</accession>
<feature type="transmembrane region" description="Helical" evidence="1">
    <location>
        <begin position="108"/>
        <end position="128"/>
    </location>
</feature>
<dbReference type="Proteomes" id="UP000441717">
    <property type="component" value="Unassembled WGS sequence"/>
</dbReference>
<name>A0A6N7IXS3_9FIRM</name>
<evidence type="ECO:0008006" key="4">
    <source>
        <dbReference type="Google" id="ProtNLM"/>
    </source>
</evidence>
<dbReference type="RefSeq" id="WP_341474081.1">
    <property type="nucleotide sequence ID" value="NZ_WHYR01000089.1"/>
</dbReference>
<evidence type="ECO:0000313" key="3">
    <source>
        <dbReference type="Proteomes" id="UP000441717"/>
    </source>
</evidence>
<dbReference type="EMBL" id="WHYR01000089">
    <property type="protein sequence ID" value="MQL53968.1"/>
    <property type="molecule type" value="Genomic_DNA"/>
</dbReference>
<reference evidence="2 3" key="1">
    <citation type="submission" date="2019-10" db="EMBL/GenBank/DDBJ databases">
        <title>Comparative genomics of sulfur disproportionating microorganisms.</title>
        <authorList>
            <person name="Ward L.M."/>
            <person name="Bertran E."/>
            <person name="Johnston D."/>
        </authorList>
    </citation>
    <scope>NUCLEOTIDE SEQUENCE [LARGE SCALE GENOMIC DNA]</scope>
    <source>
        <strain evidence="2 3">DSM 14055</strain>
    </source>
</reference>
<proteinExistence type="predicted"/>
<keyword evidence="1" id="KW-1133">Transmembrane helix</keyword>
<keyword evidence="1" id="KW-0472">Membrane</keyword>
<feature type="transmembrane region" description="Helical" evidence="1">
    <location>
        <begin position="140"/>
        <end position="161"/>
    </location>
</feature>
<keyword evidence="3" id="KW-1185">Reference proteome</keyword>
<feature type="transmembrane region" description="Helical" evidence="1">
    <location>
        <begin position="173"/>
        <end position="201"/>
    </location>
</feature>
<evidence type="ECO:0000313" key="2">
    <source>
        <dbReference type="EMBL" id="MQL53968.1"/>
    </source>
</evidence>
<gene>
    <name evidence="2" type="ORF">GFC01_17230</name>
</gene>
<sequence>MLLKRYFWISVSILLLSLSAGAIYPEWIRTPVAVTVNNLEGVVHEIDKDNLNFFLFVLLKNLSVALFVIFVWEIARFGNRLRRSLARVLPFKLVQQILSVPVERSAKFIPVVVLVVNGLIISGAVWYFSTEGIPASVSALGMLPHGIPELSALCLACGIGMSDMMAHDRARTFFRLVLPLFVVAAVLETWISPLVMAWMWAKTGL</sequence>
<protein>
    <recommendedName>
        <fullName evidence="4">Stage II sporulation protein M</fullName>
    </recommendedName>
</protein>
<comment type="caution">
    <text evidence="2">The sequence shown here is derived from an EMBL/GenBank/DDBJ whole genome shotgun (WGS) entry which is preliminary data.</text>
</comment>
<dbReference type="AlphaFoldDB" id="A0A6N7IXS3"/>
<keyword evidence="1" id="KW-0812">Transmembrane</keyword>
<feature type="transmembrane region" description="Helical" evidence="1">
    <location>
        <begin position="53"/>
        <end position="75"/>
    </location>
</feature>
<dbReference type="Pfam" id="PF01944">
    <property type="entry name" value="SpoIIM"/>
    <property type="match status" value="1"/>
</dbReference>
<evidence type="ECO:0000256" key="1">
    <source>
        <dbReference type="SAM" id="Phobius"/>
    </source>
</evidence>
<organism evidence="2 3">
    <name type="scientific">Desulfofundulus thermobenzoicus</name>
    <dbReference type="NCBI Taxonomy" id="29376"/>
    <lineage>
        <taxon>Bacteria</taxon>
        <taxon>Bacillati</taxon>
        <taxon>Bacillota</taxon>
        <taxon>Clostridia</taxon>
        <taxon>Eubacteriales</taxon>
        <taxon>Peptococcaceae</taxon>
        <taxon>Desulfofundulus</taxon>
    </lineage>
</organism>
<dbReference type="InterPro" id="IPR002798">
    <property type="entry name" value="SpoIIM-like"/>
</dbReference>